<dbReference type="AlphaFoldDB" id="A0A6A6UTW3"/>
<gene>
    <name evidence="1" type="ORF">M011DRAFT_318683</name>
</gene>
<sequence>MRTLTPATSTLANSVSASTMRTLTPATSTLANSVSASTTPIIRPAASISANPANQPSNSEWNGQFYVSTRNSAYIWAGAVKGGGWIQNKWKHNPAEVRWNGWYLVSTANPAYVFLNDRWNPRP</sequence>
<accession>A0A6A6UTW3</accession>
<proteinExistence type="predicted"/>
<dbReference type="EMBL" id="MU006629">
    <property type="protein sequence ID" value="KAF2741708.1"/>
    <property type="molecule type" value="Genomic_DNA"/>
</dbReference>
<organism evidence="1 2">
    <name type="scientific">Sporormia fimetaria CBS 119925</name>
    <dbReference type="NCBI Taxonomy" id="1340428"/>
    <lineage>
        <taxon>Eukaryota</taxon>
        <taxon>Fungi</taxon>
        <taxon>Dikarya</taxon>
        <taxon>Ascomycota</taxon>
        <taxon>Pezizomycotina</taxon>
        <taxon>Dothideomycetes</taxon>
        <taxon>Pleosporomycetidae</taxon>
        <taxon>Pleosporales</taxon>
        <taxon>Sporormiaceae</taxon>
        <taxon>Sporormia</taxon>
    </lineage>
</organism>
<keyword evidence="2" id="KW-1185">Reference proteome</keyword>
<reference evidence="1" key="1">
    <citation type="journal article" date="2020" name="Stud. Mycol.">
        <title>101 Dothideomycetes genomes: a test case for predicting lifestyles and emergence of pathogens.</title>
        <authorList>
            <person name="Haridas S."/>
            <person name="Albert R."/>
            <person name="Binder M."/>
            <person name="Bloem J."/>
            <person name="Labutti K."/>
            <person name="Salamov A."/>
            <person name="Andreopoulos B."/>
            <person name="Baker S."/>
            <person name="Barry K."/>
            <person name="Bills G."/>
            <person name="Bluhm B."/>
            <person name="Cannon C."/>
            <person name="Castanera R."/>
            <person name="Culley D."/>
            <person name="Daum C."/>
            <person name="Ezra D."/>
            <person name="Gonzalez J."/>
            <person name="Henrissat B."/>
            <person name="Kuo A."/>
            <person name="Liang C."/>
            <person name="Lipzen A."/>
            <person name="Lutzoni F."/>
            <person name="Magnuson J."/>
            <person name="Mondo S."/>
            <person name="Nolan M."/>
            <person name="Ohm R."/>
            <person name="Pangilinan J."/>
            <person name="Park H.-J."/>
            <person name="Ramirez L."/>
            <person name="Alfaro M."/>
            <person name="Sun H."/>
            <person name="Tritt A."/>
            <person name="Yoshinaga Y."/>
            <person name="Zwiers L.-H."/>
            <person name="Turgeon B."/>
            <person name="Goodwin S."/>
            <person name="Spatafora J."/>
            <person name="Crous P."/>
            <person name="Grigoriev I."/>
        </authorList>
    </citation>
    <scope>NUCLEOTIDE SEQUENCE</scope>
    <source>
        <strain evidence="1">CBS 119925</strain>
    </source>
</reference>
<evidence type="ECO:0000313" key="2">
    <source>
        <dbReference type="Proteomes" id="UP000799440"/>
    </source>
</evidence>
<evidence type="ECO:0000313" key="1">
    <source>
        <dbReference type="EMBL" id="KAF2741708.1"/>
    </source>
</evidence>
<name>A0A6A6UTW3_9PLEO</name>
<protein>
    <submittedName>
        <fullName evidence="1">Uncharacterized protein</fullName>
    </submittedName>
</protein>
<dbReference type="Proteomes" id="UP000799440">
    <property type="component" value="Unassembled WGS sequence"/>
</dbReference>